<dbReference type="Pfam" id="PF01758">
    <property type="entry name" value="SBF"/>
    <property type="match status" value="1"/>
</dbReference>
<dbReference type="Proteomes" id="UP000199588">
    <property type="component" value="Unassembled WGS sequence"/>
</dbReference>
<accession>A0A1G5DHL8</accession>
<evidence type="ECO:0000313" key="7">
    <source>
        <dbReference type="Proteomes" id="UP000199588"/>
    </source>
</evidence>
<evidence type="ECO:0000256" key="4">
    <source>
        <dbReference type="ARBA" id="ARBA00023136"/>
    </source>
</evidence>
<feature type="transmembrane region" description="Helical" evidence="5">
    <location>
        <begin position="164"/>
        <end position="185"/>
    </location>
</feature>
<feature type="transmembrane region" description="Helical" evidence="5">
    <location>
        <begin position="197"/>
        <end position="216"/>
    </location>
</feature>
<feature type="transmembrane region" description="Helical" evidence="5">
    <location>
        <begin position="12"/>
        <end position="30"/>
    </location>
</feature>
<dbReference type="Gene3D" id="1.20.1530.20">
    <property type="match status" value="1"/>
</dbReference>
<name>A0A1G5DHL8_9PAST</name>
<dbReference type="InterPro" id="IPR038770">
    <property type="entry name" value="Na+/solute_symporter_sf"/>
</dbReference>
<feature type="transmembrane region" description="Helical" evidence="5">
    <location>
        <begin position="228"/>
        <end position="250"/>
    </location>
</feature>
<feature type="transmembrane region" description="Helical" evidence="5">
    <location>
        <begin position="71"/>
        <end position="93"/>
    </location>
</feature>
<feature type="transmembrane region" description="Helical" evidence="5">
    <location>
        <begin position="128"/>
        <end position="152"/>
    </location>
</feature>
<evidence type="ECO:0000256" key="5">
    <source>
        <dbReference type="SAM" id="Phobius"/>
    </source>
</evidence>
<evidence type="ECO:0000256" key="1">
    <source>
        <dbReference type="ARBA" id="ARBA00004141"/>
    </source>
</evidence>
<dbReference type="RefSeq" id="WP_090655977.1">
    <property type="nucleotide sequence ID" value="NZ_CP015031.1"/>
</dbReference>
<reference evidence="6 7" key="1">
    <citation type="submission" date="2016-10" db="EMBL/GenBank/DDBJ databases">
        <authorList>
            <person name="Varghese N."/>
            <person name="Submissions S."/>
        </authorList>
    </citation>
    <scope>NUCLEOTIDE SEQUENCE [LARGE SCALE GENOMIC DNA]</scope>
    <source>
        <strain evidence="6 7">DSM 22022</strain>
    </source>
</reference>
<feature type="transmembrane region" description="Helical" evidence="5">
    <location>
        <begin position="99"/>
        <end position="121"/>
    </location>
</feature>
<dbReference type="InterPro" id="IPR004710">
    <property type="entry name" value="Bilac:Na_transpt"/>
</dbReference>
<feature type="transmembrane region" description="Helical" evidence="5">
    <location>
        <begin position="42"/>
        <end position="59"/>
    </location>
</feature>
<keyword evidence="4 5" id="KW-0472">Membrane</keyword>
<evidence type="ECO:0000256" key="3">
    <source>
        <dbReference type="ARBA" id="ARBA00022989"/>
    </source>
</evidence>
<dbReference type="InterPro" id="IPR002657">
    <property type="entry name" value="BilAc:Na_symport/Acr3"/>
</dbReference>
<sequence>MRALKKISQFLAKNTALVIILTALFTFIVPEAFTWVKGDAQVLVLGIIMLSMGMTLGAKDYQILAKRPLDILIGTVAQYTIMPFVAISIAQAFNLSPGLTLGLVLVGTCPGGVASNIMSFLCKGDVAFSVGMTTVSTIIAPVMTPLLLNYLVGETIDMDGWGMFKFMLLVTILPVGLGSLFNMGCHKQKWFNDVRSVMPGVAVIAFACIVGGVVAFQGERFLESGLIMLMAIGCHNITGYILGFAAGRVFGMNTAKKRTLSIEVGVQNAGLATGLSAKFFPTNAESVVACAVACVWHSVSGSVLANIYQWWDKKHGEPVTEIHEIKKPVTESV</sequence>
<evidence type="ECO:0000313" key="6">
    <source>
        <dbReference type="EMBL" id="SCY14252.1"/>
    </source>
</evidence>
<comment type="subcellular location">
    <subcellularLocation>
        <location evidence="1">Membrane</location>
        <topology evidence="1">Multi-pass membrane protein</topology>
    </subcellularLocation>
</comment>
<evidence type="ECO:0000256" key="2">
    <source>
        <dbReference type="ARBA" id="ARBA00022692"/>
    </source>
</evidence>
<proteinExistence type="predicted"/>
<dbReference type="PANTHER" id="PTHR10361">
    <property type="entry name" value="SODIUM-BILE ACID COTRANSPORTER"/>
    <property type="match status" value="1"/>
</dbReference>
<keyword evidence="2 5" id="KW-0812">Transmembrane</keyword>
<dbReference type="EMBL" id="FMUQ01000012">
    <property type="protein sequence ID" value="SCY14252.1"/>
    <property type="molecule type" value="Genomic_DNA"/>
</dbReference>
<gene>
    <name evidence="6" type="ORF">SAMN02910354_01637</name>
</gene>
<keyword evidence="3 5" id="KW-1133">Transmembrane helix</keyword>
<protein>
    <submittedName>
        <fullName evidence="6">Bile acid:Na+ symporter, BASS family</fullName>
    </submittedName>
</protein>
<comment type="caution">
    <text evidence="6">The sequence shown here is derived from an EMBL/GenBank/DDBJ whole genome shotgun (WGS) entry which is preliminary data.</text>
</comment>
<keyword evidence="7" id="KW-1185">Reference proteome</keyword>
<dbReference type="PANTHER" id="PTHR10361:SF28">
    <property type="entry name" value="P3 PROTEIN-RELATED"/>
    <property type="match status" value="1"/>
</dbReference>
<organism evidence="6 7">
    <name type="scientific">Basfia succiniciproducens</name>
    <dbReference type="NCBI Taxonomy" id="653940"/>
    <lineage>
        <taxon>Bacteria</taxon>
        <taxon>Pseudomonadati</taxon>
        <taxon>Pseudomonadota</taxon>
        <taxon>Gammaproteobacteria</taxon>
        <taxon>Pasteurellales</taxon>
        <taxon>Pasteurellaceae</taxon>
        <taxon>Basfia</taxon>
    </lineage>
</organism>